<organism evidence="4 5">
    <name type="scientific">Roseiconus nitratireducens</name>
    <dbReference type="NCBI Taxonomy" id="2605748"/>
    <lineage>
        <taxon>Bacteria</taxon>
        <taxon>Pseudomonadati</taxon>
        <taxon>Planctomycetota</taxon>
        <taxon>Planctomycetia</taxon>
        <taxon>Pirellulales</taxon>
        <taxon>Pirellulaceae</taxon>
        <taxon>Roseiconus</taxon>
    </lineage>
</organism>
<dbReference type="InterPro" id="IPR029056">
    <property type="entry name" value="Ribokinase-like"/>
</dbReference>
<keyword evidence="5" id="KW-1185">Reference proteome</keyword>
<reference evidence="4 5" key="1">
    <citation type="submission" date="2019-08" db="EMBL/GenBank/DDBJ databases">
        <authorList>
            <person name="Dhanesh K."/>
            <person name="Kumar G."/>
            <person name="Sasikala C."/>
            <person name="Venkata Ramana C."/>
        </authorList>
    </citation>
    <scope>NUCLEOTIDE SEQUENCE [LARGE SCALE GENOMIC DNA]</scope>
    <source>
        <strain evidence="4 5">JC645</strain>
    </source>
</reference>
<evidence type="ECO:0000256" key="2">
    <source>
        <dbReference type="ARBA" id="ARBA00022777"/>
    </source>
</evidence>
<keyword evidence="1" id="KW-0808">Transferase</keyword>
<feature type="domain" description="Carbohydrate kinase PfkB" evidence="3">
    <location>
        <begin position="28"/>
        <end position="303"/>
    </location>
</feature>
<evidence type="ECO:0000259" key="3">
    <source>
        <dbReference type="Pfam" id="PF00294"/>
    </source>
</evidence>
<proteinExistence type="predicted"/>
<gene>
    <name evidence="4" type="ORF">FYK55_25455</name>
</gene>
<dbReference type="Gene3D" id="3.40.1190.20">
    <property type="match status" value="1"/>
</dbReference>
<protein>
    <submittedName>
        <fullName evidence="4">Carbohydrate kinase</fullName>
    </submittedName>
</protein>
<evidence type="ECO:0000313" key="4">
    <source>
        <dbReference type="EMBL" id="KAA5539086.1"/>
    </source>
</evidence>
<keyword evidence="2 4" id="KW-0418">Kinase</keyword>
<dbReference type="AlphaFoldDB" id="A0A5M6CVW6"/>
<dbReference type="Proteomes" id="UP000324479">
    <property type="component" value="Unassembled WGS sequence"/>
</dbReference>
<dbReference type="PANTHER" id="PTHR10584:SF166">
    <property type="entry name" value="RIBOKINASE"/>
    <property type="match status" value="1"/>
</dbReference>
<evidence type="ECO:0000256" key="1">
    <source>
        <dbReference type="ARBA" id="ARBA00022679"/>
    </source>
</evidence>
<dbReference type="PANTHER" id="PTHR10584">
    <property type="entry name" value="SUGAR KINASE"/>
    <property type="match status" value="1"/>
</dbReference>
<sequence length="314" mass="34575">MTSMPNENESHANDARPIIIIGESLADEFDDGSQVVGGAPMNVAWNLTGLGLAPLFLTAVGKDALGEQITDGARNWGMRMEGFQHIDDKPTGRVKVTMDDNEPSYEILADQAYDHLSVDRLPELPSAKPILYHGSLCFRSATTRNTIESVRRRVKDWQGTIFLDINLRKKQFKEEWLPSLLGGLDVLKCNVNELEELSPSGTIERNRESITAAAKEFLQRWSIGECWLTDGANGAHWVSAKGDTEFVSTPSIRQEDFEDTVGAGDAFASIVLRGLATGQTAVQTLETAVEFAARICQMRGATSEDRHVYDLSNT</sequence>
<comment type="caution">
    <text evidence="4">The sequence shown here is derived from an EMBL/GenBank/DDBJ whole genome shotgun (WGS) entry which is preliminary data.</text>
</comment>
<dbReference type="GO" id="GO:0016301">
    <property type="term" value="F:kinase activity"/>
    <property type="evidence" value="ECO:0007669"/>
    <property type="project" value="UniProtKB-KW"/>
</dbReference>
<evidence type="ECO:0000313" key="5">
    <source>
        <dbReference type="Proteomes" id="UP000324479"/>
    </source>
</evidence>
<dbReference type="Pfam" id="PF00294">
    <property type="entry name" value="PfkB"/>
    <property type="match status" value="1"/>
</dbReference>
<name>A0A5M6CVW6_9BACT</name>
<dbReference type="SUPFAM" id="SSF53613">
    <property type="entry name" value="Ribokinase-like"/>
    <property type="match status" value="1"/>
</dbReference>
<dbReference type="InterPro" id="IPR011611">
    <property type="entry name" value="PfkB_dom"/>
</dbReference>
<accession>A0A5M6CVW6</accession>
<dbReference type="EMBL" id="VWOX01000022">
    <property type="protein sequence ID" value="KAA5539086.1"/>
    <property type="molecule type" value="Genomic_DNA"/>
</dbReference>